<organism evidence="1 2">
    <name type="scientific">Paraglaciecola polaris LMG 21857</name>
    <dbReference type="NCBI Taxonomy" id="1129793"/>
    <lineage>
        <taxon>Bacteria</taxon>
        <taxon>Pseudomonadati</taxon>
        <taxon>Pseudomonadota</taxon>
        <taxon>Gammaproteobacteria</taxon>
        <taxon>Alteromonadales</taxon>
        <taxon>Alteromonadaceae</taxon>
        <taxon>Paraglaciecola</taxon>
    </lineage>
</organism>
<evidence type="ECO:0000313" key="2">
    <source>
        <dbReference type="Proteomes" id="UP000006322"/>
    </source>
</evidence>
<dbReference type="EMBL" id="BAER01000051">
    <property type="protein sequence ID" value="GAC33231.1"/>
    <property type="molecule type" value="Genomic_DNA"/>
</dbReference>
<name>K6ZAT5_9ALTE</name>
<keyword evidence="2" id="KW-1185">Reference proteome</keyword>
<dbReference type="Proteomes" id="UP000006322">
    <property type="component" value="Unassembled WGS sequence"/>
</dbReference>
<evidence type="ECO:0000313" key="1">
    <source>
        <dbReference type="EMBL" id="GAC33231.1"/>
    </source>
</evidence>
<gene>
    <name evidence="1" type="ORF">GPLA_2326</name>
</gene>
<comment type="caution">
    <text evidence="1">The sequence shown here is derived from an EMBL/GenBank/DDBJ whole genome shotgun (WGS) entry which is preliminary data.</text>
</comment>
<dbReference type="STRING" id="1129793.GPLA_2326"/>
<accession>K6ZAT5</accession>
<proteinExistence type="predicted"/>
<reference evidence="2" key="1">
    <citation type="journal article" date="2014" name="Environ. Microbiol.">
        <title>Comparative genomics of the marine bacterial genus Glaciecola reveals the high degree of genomic diversity and genomic characteristic for cold adaptation.</title>
        <authorList>
            <person name="Qin Q.L."/>
            <person name="Xie B.B."/>
            <person name="Yu Y."/>
            <person name="Shu Y.L."/>
            <person name="Rong J.C."/>
            <person name="Zhang Y.J."/>
            <person name="Zhao D.L."/>
            <person name="Chen X.L."/>
            <person name="Zhang X.Y."/>
            <person name="Chen B."/>
            <person name="Zhou B.C."/>
            <person name="Zhang Y.Z."/>
        </authorList>
    </citation>
    <scope>NUCLEOTIDE SEQUENCE [LARGE SCALE GENOMIC DNA]</scope>
    <source>
        <strain evidence="2">LMG 21857</strain>
    </source>
</reference>
<dbReference type="AlphaFoldDB" id="K6ZAT5"/>
<protein>
    <submittedName>
        <fullName evidence="1">Uncharacterized protein</fullName>
    </submittedName>
</protein>
<sequence length="46" mass="5365">MSLKTLKGKALKNQSVAREYHKLSREFAHIERKITRKNARTHTLSS</sequence>